<dbReference type="EMBL" id="JAZDUA010000202">
    <property type="protein sequence ID" value="KAK7864475.1"/>
    <property type="molecule type" value="Genomic_DNA"/>
</dbReference>
<evidence type="ECO:0000313" key="1">
    <source>
        <dbReference type="EMBL" id="KAK7864475.1"/>
    </source>
</evidence>
<organism evidence="1 2">
    <name type="scientific">Gryllus longicercus</name>
    <dbReference type="NCBI Taxonomy" id="2509291"/>
    <lineage>
        <taxon>Eukaryota</taxon>
        <taxon>Metazoa</taxon>
        <taxon>Ecdysozoa</taxon>
        <taxon>Arthropoda</taxon>
        <taxon>Hexapoda</taxon>
        <taxon>Insecta</taxon>
        <taxon>Pterygota</taxon>
        <taxon>Neoptera</taxon>
        <taxon>Polyneoptera</taxon>
        <taxon>Orthoptera</taxon>
        <taxon>Ensifera</taxon>
        <taxon>Gryllidea</taxon>
        <taxon>Grylloidea</taxon>
        <taxon>Gryllidae</taxon>
        <taxon>Gryllinae</taxon>
        <taxon>Gryllus</taxon>
    </lineage>
</organism>
<evidence type="ECO:0008006" key="3">
    <source>
        <dbReference type="Google" id="ProtNLM"/>
    </source>
</evidence>
<proteinExistence type="predicted"/>
<evidence type="ECO:0000313" key="2">
    <source>
        <dbReference type="Proteomes" id="UP001378592"/>
    </source>
</evidence>
<gene>
    <name evidence="1" type="ORF">R5R35_011705</name>
</gene>
<reference evidence="1 2" key="1">
    <citation type="submission" date="2024-03" db="EMBL/GenBank/DDBJ databases">
        <title>The genome assembly and annotation of the cricket Gryllus longicercus Weissman &amp; Gray.</title>
        <authorList>
            <person name="Szrajer S."/>
            <person name="Gray D."/>
            <person name="Ylla G."/>
        </authorList>
    </citation>
    <scope>NUCLEOTIDE SEQUENCE [LARGE SCALE GENOMIC DNA]</scope>
    <source>
        <strain evidence="1">DAG 2021-001</strain>
        <tissue evidence="1">Whole body minus gut</tissue>
    </source>
</reference>
<accession>A0AAN9VGM1</accession>
<dbReference type="AlphaFoldDB" id="A0AAN9VGM1"/>
<comment type="caution">
    <text evidence="1">The sequence shown here is derived from an EMBL/GenBank/DDBJ whole genome shotgun (WGS) entry which is preliminary data.</text>
</comment>
<protein>
    <recommendedName>
        <fullName evidence="3">Reverse transcriptase</fullName>
    </recommendedName>
</protein>
<dbReference type="Proteomes" id="UP001378592">
    <property type="component" value="Unassembled WGS sequence"/>
</dbReference>
<sequence length="189" mass="21383">MRIISGTLKSTPLYWLPVLSNIIPPSIRRQNNLLREFKKISSNQSLPVHEVIMPVHRRLKSRSPPLVTAKRLLEEAYDGIAAWKRGWIDSAPTAWHPLLDPNSPPPGFQLPRKLWVTLNRVRTGHGRCGANLTKWGFSTNPACDCGASLQTTEHITFDCPSRTFGGTREDFLRATPEAVLWLEQLDVRL</sequence>
<keyword evidence="2" id="KW-1185">Reference proteome</keyword>
<name>A0AAN9VGM1_9ORTH</name>